<evidence type="ECO:0000313" key="14">
    <source>
        <dbReference type="EMBL" id="SNR62086.1"/>
    </source>
</evidence>
<evidence type="ECO:0000259" key="13">
    <source>
        <dbReference type="PROSITE" id="PS50885"/>
    </source>
</evidence>
<dbReference type="InterPro" id="IPR003660">
    <property type="entry name" value="HAMP_dom"/>
</dbReference>
<feature type="domain" description="Histidine kinase" evidence="12">
    <location>
        <begin position="247"/>
        <end position="453"/>
    </location>
</feature>
<feature type="transmembrane region" description="Helical" evidence="11">
    <location>
        <begin position="21"/>
        <end position="40"/>
    </location>
</feature>
<dbReference type="Gene3D" id="3.30.565.10">
    <property type="entry name" value="Histidine kinase-like ATPase, C-terminal domain"/>
    <property type="match status" value="1"/>
</dbReference>
<evidence type="ECO:0000256" key="10">
    <source>
        <dbReference type="ARBA" id="ARBA00023136"/>
    </source>
</evidence>
<evidence type="ECO:0000256" key="5">
    <source>
        <dbReference type="ARBA" id="ARBA00022679"/>
    </source>
</evidence>
<keyword evidence="4" id="KW-0597">Phosphoprotein</keyword>
<dbReference type="PANTHER" id="PTHR45436:SF8">
    <property type="entry name" value="HISTIDINE KINASE"/>
    <property type="match status" value="1"/>
</dbReference>
<keyword evidence="9" id="KW-0902">Two-component regulatory system</keyword>
<dbReference type="Gene3D" id="6.10.340.10">
    <property type="match status" value="1"/>
</dbReference>
<dbReference type="PROSITE" id="PS50109">
    <property type="entry name" value="HIS_KIN"/>
    <property type="match status" value="1"/>
</dbReference>
<evidence type="ECO:0000256" key="3">
    <source>
        <dbReference type="ARBA" id="ARBA00012438"/>
    </source>
</evidence>
<dbReference type="SMART" id="SM00304">
    <property type="entry name" value="HAMP"/>
    <property type="match status" value="1"/>
</dbReference>
<dbReference type="Proteomes" id="UP000198409">
    <property type="component" value="Unassembled WGS sequence"/>
</dbReference>
<dbReference type="GO" id="GO:0005886">
    <property type="term" value="C:plasma membrane"/>
    <property type="evidence" value="ECO:0007669"/>
    <property type="project" value="TreeGrafter"/>
</dbReference>
<evidence type="ECO:0000256" key="9">
    <source>
        <dbReference type="ARBA" id="ARBA00023012"/>
    </source>
</evidence>
<evidence type="ECO:0000256" key="1">
    <source>
        <dbReference type="ARBA" id="ARBA00000085"/>
    </source>
</evidence>
<dbReference type="EMBL" id="FZNM01000012">
    <property type="protein sequence ID" value="SNR62086.1"/>
    <property type="molecule type" value="Genomic_DNA"/>
</dbReference>
<protein>
    <recommendedName>
        <fullName evidence="3">histidine kinase</fullName>
        <ecNumber evidence="3">2.7.13.3</ecNumber>
    </recommendedName>
</protein>
<reference evidence="14" key="1">
    <citation type="submission" date="2017-06" db="EMBL/GenBank/DDBJ databases">
        <authorList>
            <person name="Kim H.J."/>
            <person name="Triplett B.A."/>
        </authorList>
    </citation>
    <scope>NUCLEOTIDE SEQUENCE [LARGE SCALE GENOMIC DNA]</scope>
    <source>
        <strain evidence="14">DSM 26170</strain>
    </source>
</reference>
<keyword evidence="10 11" id="KW-0472">Membrane</keyword>
<evidence type="ECO:0000256" key="4">
    <source>
        <dbReference type="ARBA" id="ARBA00022553"/>
    </source>
</evidence>
<dbReference type="PROSITE" id="PS50885">
    <property type="entry name" value="HAMP"/>
    <property type="match status" value="1"/>
</dbReference>
<reference evidence="15 17" key="3">
    <citation type="submission" date="2019-02" db="EMBL/GenBank/DDBJ databases">
        <authorList>
            <person name="Zhang G."/>
        </authorList>
    </citation>
    <scope>NUCLEOTIDE SEQUENCE [LARGE SCALE GENOMIC DNA]</scope>
    <source>
        <strain evidence="15 17">CMB17</strain>
    </source>
</reference>
<dbReference type="InterPro" id="IPR050428">
    <property type="entry name" value="TCS_sensor_his_kinase"/>
</dbReference>
<dbReference type="InterPro" id="IPR003594">
    <property type="entry name" value="HATPase_dom"/>
</dbReference>
<dbReference type="SMART" id="SM00387">
    <property type="entry name" value="HATPase_c"/>
    <property type="match status" value="1"/>
</dbReference>
<dbReference type="InterPro" id="IPR005467">
    <property type="entry name" value="His_kinase_dom"/>
</dbReference>
<dbReference type="InterPro" id="IPR036097">
    <property type="entry name" value="HisK_dim/P_sf"/>
</dbReference>
<feature type="transmembrane region" description="Helical" evidence="11">
    <location>
        <begin position="159"/>
        <end position="180"/>
    </location>
</feature>
<dbReference type="SUPFAM" id="SSF47384">
    <property type="entry name" value="Homodimeric domain of signal transducing histidine kinase"/>
    <property type="match status" value="1"/>
</dbReference>
<evidence type="ECO:0000256" key="8">
    <source>
        <dbReference type="ARBA" id="ARBA00022989"/>
    </source>
</evidence>
<dbReference type="InterPro" id="IPR004358">
    <property type="entry name" value="Sig_transdc_His_kin-like_C"/>
</dbReference>
<comment type="catalytic activity">
    <reaction evidence="1">
        <text>ATP + protein L-histidine = ADP + protein N-phospho-L-histidine.</text>
        <dbReference type="EC" id="2.7.13.3"/>
    </reaction>
</comment>
<dbReference type="CDD" id="cd00075">
    <property type="entry name" value="HATPase"/>
    <property type="match status" value="1"/>
</dbReference>
<dbReference type="AlphaFoldDB" id="A0A238XSR5"/>
<dbReference type="EC" id="2.7.13.3" evidence="3"/>
<keyword evidence="8 11" id="KW-1133">Transmembrane helix</keyword>
<evidence type="ECO:0000313" key="15">
    <source>
        <dbReference type="EMBL" id="TBN47856.1"/>
    </source>
</evidence>
<evidence type="ECO:0000256" key="11">
    <source>
        <dbReference type="SAM" id="Phobius"/>
    </source>
</evidence>
<feature type="domain" description="HAMP" evidence="13">
    <location>
        <begin position="184"/>
        <end position="239"/>
    </location>
</feature>
<evidence type="ECO:0000256" key="7">
    <source>
        <dbReference type="ARBA" id="ARBA00022777"/>
    </source>
</evidence>
<dbReference type="PRINTS" id="PR00344">
    <property type="entry name" value="BCTRLSENSOR"/>
</dbReference>
<dbReference type="Proteomes" id="UP000292859">
    <property type="component" value="Unassembled WGS sequence"/>
</dbReference>
<name>A0A238XSR5_9RHOB</name>
<evidence type="ECO:0000259" key="12">
    <source>
        <dbReference type="PROSITE" id="PS50109"/>
    </source>
</evidence>
<keyword evidence="7 14" id="KW-0418">Kinase</keyword>
<proteinExistence type="predicted"/>
<keyword evidence="6 11" id="KW-0812">Transmembrane</keyword>
<dbReference type="EMBL" id="SIRL01000012">
    <property type="protein sequence ID" value="TBN47856.1"/>
    <property type="molecule type" value="Genomic_DNA"/>
</dbReference>
<evidence type="ECO:0000313" key="16">
    <source>
        <dbReference type="Proteomes" id="UP000198409"/>
    </source>
</evidence>
<sequence>MLRTFARRLRGAIALRLSLQFALLYGVLSALIFAGAYLLARYEVHDWISDQMRSDAEDLAQIQKMKGNMQVVSVVEAMTQVNFETGRIYLLTDADGRRLAGNLGEMPETSLDFILASDLDVATRTDDEVSGYWMRRDTLGDLILYQGTSDHVIFEITEALLIALVLGFVALVVIGAIVGVRVGRLTGDRVSAISAALAAAGRGEMTARVPPEISRPKDDLGQVAASVNDALAQITDLMEAQEMVTAEVAHNLRTPMQHLRQRIEKLRGVAADDRAAALHEIDDILRTFRALLSIAELDGRKTRPETAPLDLGALVRNVAETYAPVTEDVGIALVLDVPDIGPTLRGDRALLVQMLANLIENSVHHATGATYLRLSVQKKETEVTVVAEDDGPGIPAKEIEAVFRRLHRVNPANAGFGIGLGLAMVRAIARVHGGDARASAITGGTRIEVGLRS</sequence>
<dbReference type="OrthoDB" id="9815202at2"/>
<accession>A0A238XSR5</accession>
<organism evidence="14 16">
    <name type="scientific">Paracoccus sediminis</name>
    <dbReference type="NCBI Taxonomy" id="1214787"/>
    <lineage>
        <taxon>Bacteria</taxon>
        <taxon>Pseudomonadati</taxon>
        <taxon>Pseudomonadota</taxon>
        <taxon>Alphaproteobacteria</taxon>
        <taxon>Rhodobacterales</taxon>
        <taxon>Paracoccaceae</taxon>
        <taxon>Paracoccus</taxon>
    </lineage>
</organism>
<keyword evidence="17" id="KW-1185">Reference proteome</keyword>
<dbReference type="SUPFAM" id="SSF55874">
    <property type="entry name" value="ATPase domain of HSP90 chaperone/DNA topoisomerase II/histidine kinase"/>
    <property type="match status" value="1"/>
</dbReference>
<dbReference type="Pfam" id="PF02518">
    <property type="entry name" value="HATPase_c"/>
    <property type="match status" value="1"/>
</dbReference>
<evidence type="ECO:0000313" key="17">
    <source>
        <dbReference type="Proteomes" id="UP000292859"/>
    </source>
</evidence>
<dbReference type="PANTHER" id="PTHR45436">
    <property type="entry name" value="SENSOR HISTIDINE KINASE YKOH"/>
    <property type="match status" value="1"/>
</dbReference>
<dbReference type="GO" id="GO:0000155">
    <property type="term" value="F:phosphorelay sensor kinase activity"/>
    <property type="evidence" value="ECO:0007669"/>
    <property type="project" value="InterPro"/>
</dbReference>
<keyword evidence="5" id="KW-0808">Transferase</keyword>
<gene>
    <name evidence="15" type="ORF">EYF88_14525</name>
    <name evidence="14" type="ORF">SAMN06265378_11253</name>
</gene>
<comment type="subcellular location">
    <subcellularLocation>
        <location evidence="2">Membrane</location>
    </subcellularLocation>
</comment>
<evidence type="ECO:0000256" key="6">
    <source>
        <dbReference type="ARBA" id="ARBA00022692"/>
    </source>
</evidence>
<dbReference type="InterPro" id="IPR036890">
    <property type="entry name" value="HATPase_C_sf"/>
</dbReference>
<reference evidence="16" key="2">
    <citation type="submission" date="2017-06" db="EMBL/GenBank/DDBJ databases">
        <authorList>
            <person name="Varghese N."/>
            <person name="Submissions S."/>
        </authorList>
    </citation>
    <scope>NUCLEOTIDE SEQUENCE [LARGE SCALE GENOMIC DNA]</scope>
    <source>
        <strain evidence="16">DSM 26170</strain>
    </source>
</reference>
<evidence type="ECO:0000256" key="2">
    <source>
        <dbReference type="ARBA" id="ARBA00004370"/>
    </source>
</evidence>